<evidence type="ECO:0000256" key="14">
    <source>
        <dbReference type="SAM" id="MobiDB-lite"/>
    </source>
</evidence>
<evidence type="ECO:0000256" key="6">
    <source>
        <dbReference type="ARBA" id="ARBA00022889"/>
    </source>
</evidence>
<protein>
    <recommendedName>
        <fullName evidence="15">Integrin alpha second immunoglobulin-like domain-containing protein</fullName>
    </recommendedName>
</protein>
<dbReference type="SUPFAM" id="SSF69318">
    <property type="entry name" value="Integrin alpha N-terminal domain"/>
    <property type="match status" value="1"/>
</dbReference>
<dbReference type="PROSITE" id="PS51470">
    <property type="entry name" value="FG_GAP"/>
    <property type="match status" value="2"/>
</dbReference>
<keyword evidence="7 13" id="KW-1133">Transmembrane helix</keyword>
<feature type="region of interest" description="Disordered" evidence="14">
    <location>
        <begin position="917"/>
        <end position="954"/>
    </location>
</feature>
<keyword evidence="6 13" id="KW-0130">Cell adhesion</keyword>
<dbReference type="GO" id="GO:0009897">
    <property type="term" value="C:external side of plasma membrane"/>
    <property type="evidence" value="ECO:0007669"/>
    <property type="project" value="TreeGrafter"/>
</dbReference>
<comment type="subcellular location">
    <subcellularLocation>
        <location evidence="1 13">Membrane</location>
        <topology evidence="1 13">Single-pass type I membrane protein</topology>
    </subcellularLocation>
</comment>
<feature type="repeat" description="FG-GAP" evidence="12">
    <location>
        <begin position="256"/>
        <end position="319"/>
    </location>
</feature>
<dbReference type="PANTHER" id="PTHR23220:SF83">
    <property type="entry name" value="INTEGRIN ALPHA-PS3-RELATED"/>
    <property type="match status" value="1"/>
</dbReference>
<dbReference type="GO" id="GO:0005178">
    <property type="term" value="F:integrin binding"/>
    <property type="evidence" value="ECO:0007669"/>
    <property type="project" value="TreeGrafter"/>
</dbReference>
<dbReference type="SUPFAM" id="SSF69179">
    <property type="entry name" value="Integrin domains"/>
    <property type="match status" value="1"/>
</dbReference>
<feature type="compositionally biased region" description="Acidic residues" evidence="14">
    <location>
        <begin position="944"/>
        <end position="954"/>
    </location>
</feature>
<dbReference type="GO" id="GO:0008305">
    <property type="term" value="C:integrin complex"/>
    <property type="evidence" value="ECO:0007669"/>
    <property type="project" value="InterPro"/>
</dbReference>
<keyword evidence="10 13" id="KW-0675">Receptor</keyword>
<dbReference type="GO" id="GO:0007157">
    <property type="term" value="P:heterophilic cell-cell adhesion via plasma membrane cell adhesion molecules"/>
    <property type="evidence" value="ECO:0007669"/>
    <property type="project" value="UniProtKB-ARBA"/>
</dbReference>
<keyword evidence="9 13" id="KW-0472">Membrane</keyword>
<keyword evidence="4 13" id="KW-0732">Signal</keyword>
<evidence type="ECO:0000256" key="5">
    <source>
        <dbReference type="ARBA" id="ARBA00022737"/>
    </source>
</evidence>
<comment type="caution">
    <text evidence="16">The sequence shown here is derived from an EMBL/GenBank/DDBJ whole genome shotgun (WGS) entry which is preliminary data.</text>
</comment>
<sequence>MNLLILLYLAQVAWPTVHGIYYTKSREVFQPPTKVRNDSFFGYSITYDQEFRKLVVSAPRENDIGQVYDCNIDNKVCSPIVQKDIVRLNSNYTHDYWFGATVKSGPDFVVMCAPRYTAFLNFNDIPSYITYGTCLLHKKGVIERLQTLPDNKRTGRDLEDHMDSFGWSIDVASDKSIIIGGPGMNHGRAMITRYGKGAEALRTTAPEFNFGYAVSAGNFIRKSTEKDSLTYAVGTTYGKNGYGEVLFFRGPTLQSKLKKKEDIDKVGSMFGAVLCAAHLTGANKNDLLVGAPTYGSTTESKYNLGAVYVYKASPRNNPPIFEKKIVGHQSGAQFGSAIISLGDLNGDGKDEIAISAPFENSGKGAVYIYSGHVLVTKTDKSIQYLQKILPEDSYANSFGMSLTALSDYDRNGCNELAIGSPYTDRVLLLRCMPSVSVTTQVVFPNLQGRTKAGRTNFEFDVCLNVIYPKLPDRVIAELSTTVEMSHDDASLVTSSPTGFVFKTPLNKMKPSYCTKVPFTLPITGAYHNEIIVNTKTILLDDPRTLPSYESTRVILSDRSVLTTQNSMWAAECAGQVCVPILAVTPSVSFQYPDHKYIVGQSEHEDIEMTVSNTGEVAYDMCLHVFIYDVPVFATPGQCHIQPKVSDLYTEVKCSPTVPLQTGDKWQTGKVKLEMNHLNNLNKNVTIKIQVFNYCDKNVTEETTVVTAMVPDTYGAVVKGETDIGQYVSVTQEDVEINGKKFQHIYTITNIGVTNYAPFDVQVTLPKQPYLAYDDVFMIVALSRTQVSCVMGREDDVELNYICPLEDLVGLNKTQAKVVVPINILKGTLGDRLEDDKNLTVTTSIKLLVPDVDPVIGSTETVVMLNEPEVPLMWIIIGVCVGLFFIIIIAIILYKVGFLRRKKKEELEDLRKAVRRQTIRRSTMRTQRPSISGHNDDRPILETTNEVDEEDQSKQ</sequence>
<name>A0A2A4JEF9_HELVI</name>
<organism evidence="16">
    <name type="scientific">Heliothis virescens</name>
    <name type="common">Tobacco budworm moth</name>
    <dbReference type="NCBI Taxonomy" id="7102"/>
    <lineage>
        <taxon>Eukaryota</taxon>
        <taxon>Metazoa</taxon>
        <taxon>Ecdysozoa</taxon>
        <taxon>Arthropoda</taxon>
        <taxon>Hexapoda</taxon>
        <taxon>Insecta</taxon>
        <taxon>Pterygota</taxon>
        <taxon>Neoptera</taxon>
        <taxon>Endopterygota</taxon>
        <taxon>Lepidoptera</taxon>
        <taxon>Glossata</taxon>
        <taxon>Ditrysia</taxon>
        <taxon>Noctuoidea</taxon>
        <taxon>Noctuidae</taxon>
        <taxon>Heliothinae</taxon>
        <taxon>Heliothis</taxon>
    </lineage>
</organism>
<evidence type="ECO:0000256" key="10">
    <source>
        <dbReference type="ARBA" id="ARBA00023170"/>
    </source>
</evidence>
<dbReference type="PANTHER" id="PTHR23220">
    <property type="entry name" value="INTEGRIN ALPHA"/>
    <property type="match status" value="1"/>
</dbReference>
<evidence type="ECO:0000256" key="8">
    <source>
        <dbReference type="ARBA" id="ARBA00023037"/>
    </source>
</evidence>
<feature type="transmembrane region" description="Helical" evidence="13">
    <location>
        <begin position="871"/>
        <end position="893"/>
    </location>
</feature>
<dbReference type="GO" id="GO:0033627">
    <property type="term" value="P:cell adhesion mediated by integrin"/>
    <property type="evidence" value="ECO:0007669"/>
    <property type="project" value="TreeGrafter"/>
</dbReference>
<feature type="signal peptide" evidence="13">
    <location>
        <begin position="1"/>
        <end position="19"/>
    </location>
</feature>
<evidence type="ECO:0000256" key="7">
    <source>
        <dbReference type="ARBA" id="ARBA00022989"/>
    </source>
</evidence>
<evidence type="ECO:0000256" key="12">
    <source>
        <dbReference type="PROSITE-ProRule" id="PRU00803"/>
    </source>
</evidence>
<evidence type="ECO:0000256" key="3">
    <source>
        <dbReference type="ARBA" id="ARBA00022692"/>
    </source>
</evidence>
<keyword evidence="5" id="KW-0677">Repeat</keyword>
<dbReference type="SMART" id="SM00191">
    <property type="entry name" value="Int_alpha"/>
    <property type="match status" value="4"/>
</dbReference>
<evidence type="ECO:0000256" key="9">
    <source>
        <dbReference type="ARBA" id="ARBA00023136"/>
    </source>
</evidence>
<evidence type="ECO:0000256" key="13">
    <source>
        <dbReference type="RuleBase" id="RU003762"/>
    </source>
</evidence>
<evidence type="ECO:0000256" key="4">
    <source>
        <dbReference type="ARBA" id="ARBA00022729"/>
    </source>
</evidence>
<dbReference type="Gene3D" id="1.20.5.930">
    <property type="entry name" value="Bicelle-embedded integrin alpha(iib) transmembrane segment"/>
    <property type="match status" value="1"/>
</dbReference>
<dbReference type="PRINTS" id="PR01185">
    <property type="entry name" value="INTEGRINA"/>
</dbReference>
<keyword evidence="11" id="KW-0325">Glycoprotein</keyword>
<feature type="repeat" description="FG-GAP" evidence="12">
    <location>
        <begin position="320"/>
        <end position="378"/>
    </location>
</feature>
<dbReference type="Gene3D" id="2.130.10.130">
    <property type="entry name" value="Integrin alpha, N-terminal"/>
    <property type="match status" value="1"/>
</dbReference>
<dbReference type="InterPro" id="IPR048285">
    <property type="entry name" value="Integrin_alpha_Ig-like_2"/>
</dbReference>
<evidence type="ECO:0000313" key="16">
    <source>
        <dbReference type="EMBL" id="PCG70156.1"/>
    </source>
</evidence>
<dbReference type="AlphaFoldDB" id="A0A2A4JEF9"/>
<dbReference type="GO" id="GO:0007160">
    <property type="term" value="P:cell-matrix adhesion"/>
    <property type="evidence" value="ECO:0007669"/>
    <property type="project" value="TreeGrafter"/>
</dbReference>
<evidence type="ECO:0000259" key="15">
    <source>
        <dbReference type="Pfam" id="PF20805"/>
    </source>
</evidence>
<evidence type="ECO:0000256" key="1">
    <source>
        <dbReference type="ARBA" id="ARBA00004479"/>
    </source>
</evidence>
<evidence type="ECO:0000256" key="11">
    <source>
        <dbReference type="ARBA" id="ARBA00023180"/>
    </source>
</evidence>
<dbReference type="Pfam" id="PF01839">
    <property type="entry name" value="FG-GAP"/>
    <property type="match status" value="1"/>
</dbReference>
<dbReference type="Gene3D" id="2.60.40.1510">
    <property type="entry name" value="ntegrin, alpha v. Chain A, domain 3"/>
    <property type="match status" value="1"/>
</dbReference>
<comment type="similarity">
    <text evidence="2 13">Belongs to the integrin alpha chain family.</text>
</comment>
<reference evidence="16" key="1">
    <citation type="submission" date="2017-09" db="EMBL/GenBank/DDBJ databases">
        <title>Contemporary evolution of a Lepidopteran species, Heliothis virescens, in response to modern agricultural practices.</title>
        <authorList>
            <person name="Fritz M.L."/>
            <person name="Deyonke A.M."/>
            <person name="Papanicolaou A."/>
            <person name="Micinski S."/>
            <person name="Westbrook J."/>
            <person name="Gould F."/>
        </authorList>
    </citation>
    <scope>NUCLEOTIDE SEQUENCE [LARGE SCALE GENOMIC DNA]</scope>
    <source>
        <strain evidence="16">HvINT-</strain>
        <tissue evidence="16">Whole body</tissue>
    </source>
</reference>
<keyword evidence="3 13" id="KW-0812">Transmembrane</keyword>
<dbReference type="InterPro" id="IPR013519">
    <property type="entry name" value="Int_alpha_beta-p"/>
</dbReference>
<dbReference type="InterPro" id="IPR013517">
    <property type="entry name" value="FG-GAP"/>
</dbReference>
<evidence type="ECO:0000256" key="2">
    <source>
        <dbReference type="ARBA" id="ARBA00008054"/>
    </source>
</evidence>
<dbReference type="InterPro" id="IPR028994">
    <property type="entry name" value="Integrin_alpha_N"/>
</dbReference>
<dbReference type="InterPro" id="IPR032695">
    <property type="entry name" value="Integrin_dom_sf"/>
</dbReference>
<gene>
    <name evidence="16" type="ORF">B5V51_3309</name>
</gene>
<feature type="chain" id="PRO_5011820627" description="Integrin alpha second immunoglobulin-like domain-containing protein" evidence="13">
    <location>
        <begin position="20"/>
        <end position="954"/>
    </location>
</feature>
<keyword evidence="8 13" id="KW-0401">Integrin</keyword>
<dbReference type="EMBL" id="NWSH01001781">
    <property type="protein sequence ID" value="PCG70156.1"/>
    <property type="molecule type" value="Genomic_DNA"/>
</dbReference>
<accession>A0A2A4JEF9</accession>
<dbReference type="GO" id="GO:0007229">
    <property type="term" value="P:integrin-mediated signaling pathway"/>
    <property type="evidence" value="ECO:0007669"/>
    <property type="project" value="UniProtKB-KW"/>
</dbReference>
<feature type="domain" description="Integrin alpha second immunoglobulin-like" evidence="15">
    <location>
        <begin position="575"/>
        <end position="702"/>
    </location>
</feature>
<dbReference type="InterPro" id="IPR000413">
    <property type="entry name" value="Integrin_alpha"/>
</dbReference>
<feature type="compositionally biased region" description="Polar residues" evidence="14">
    <location>
        <begin position="923"/>
        <end position="932"/>
    </location>
</feature>
<proteinExistence type="inferred from homology"/>
<dbReference type="Pfam" id="PF20805">
    <property type="entry name" value="Integrin_A_Ig_2"/>
    <property type="match status" value="1"/>
</dbReference>
<dbReference type="STRING" id="7102.A0A2A4JEF9"/>